<dbReference type="RefSeq" id="WP_169281400.1">
    <property type="nucleotide sequence ID" value="NZ_CP051680.1"/>
</dbReference>
<reference evidence="2 3" key="1">
    <citation type="submission" date="2020-04" db="EMBL/GenBank/DDBJ databases">
        <title>Genome sequencing of novel species.</title>
        <authorList>
            <person name="Heo J."/>
            <person name="Kim S.-J."/>
            <person name="Kim J.-S."/>
            <person name="Hong S.-B."/>
            <person name="Kwon S.-W."/>
        </authorList>
    </citation>
    <scope>NUCLEOTIDE SEQUENCE [LARGE SCALE GENOMIC DNA]</scope>
    <source>
        <strain evidence="2 3">MFER-1</strain>
    </source>
</reference>
<keyword evidence="3" id="KW-1185">Reference proteome</keyword>
<dbReference type="EMBL" id="CP051680">
    <property type="protein sequence ID" value="QJD85133.1"/>
    <property type="molecule type" value="Genomic_DNA"/>
</dbReference>
<evidence type="ECO:0000313" key="2">
    <source>
        <dbReference type="EMBL" id="QJD85133.1"/>
    </source>
</evidence>
<feature type="signal peptide" evidence="1">
    <location>
        <begin position="1"/>
        <end position="19"/>
    </location>
</feature>
<dbReference type="Proteomes" id="UP000502248">
    <property type="component" value="Chromosome"/>
</dbReference>
<name>A0A7Z2ZMJ3_9BACL</name>
<accession>A0A7Z2ZMJ3</accession>
<dbReference type="KEGG" id="cheb:HH215_19460"/>
<sequence>MARIRSLLLISLIAMYLTGCTESISSPIPTVQTKVEKDLILELMRHNEKDVAYRTYKVIKDAMVATEIKYILKQSEESNSLVSMTRPPDRKIALVDTNPTASSEPQIYGIWFSPKSDLVEVVSESTRGGGYIQLNEDYSGAILQLFN</sequence>
<organism evidence="2 3">
    <name type="scientific">Cohnella herbarum</name>
    <dbReference type="NCBI Taxonomy" id="2728023"/>
    <lineage>
        <taxon>Bacteria</taxon>
        <taxon>Bacillati</taxon>
        <taxon>Bacillota</taxon>
        <taxon>Bacilli</taxon>
        <taxon>Bacillales</taxon>
        <taxon>Paenibacillaceae</taxon>
        <taxon>Cohnella</taxon>
    </lineage>
</organism>
<evidence type="ECO:0000256" key="1">
    <source>
        <dbReference type="SAM" id="SignalP"/>
    </source>
</evidence>
<evidence type="ECO:0000313" key="3">
    <source>
        <dbReference type="Proteomes" id="UP000502248"/>
    </source>
</evidence>
<protein>
    <recommendedName>
        <fullName evidence="4">Lipoprotein</fullName>
    </recommendedName>
</protein>
<evidence type="ECO:0008006" key="4">
    <source>
        <dbReference type="Google" id="ProtNLM"/>
    </source>
</evidence>
<feature type="chain" id="PRO_5039108551" description="Lipoprotein" evidence="1">
    <location>
        <begin position="20"/>
        <end position="147"/>
    </location>
</feature>
<proteinExistence type="predicted"/>
<keyword evidence="1" id="KW-0732">Signal</keyword>
<dbReference type="AlphaFoldDB" id="A0A7Z2ZMJ3"/>
<gene>
    <name evidence="2" type="ORF">HH215_19460</name>
</gene>